<comment type="caution">
    <text evidence="2">The sequence shown here is derived from an EMBL/GenBank/DDBJ whole genome shotgun (WGS) entry which is preliminary data.</text>
</comment>
<feature type="signal peptide" evidence="1">
    <location>
        <begin position="1"/>
        <end position="23"/>
    </location>
</feature>
<dbReference type="PATRIC" id="fig|1219045.3.peg.2382"/>
<dbReference type="OrthoDB" id="9808839at2"/>
<keyword evidence="1" id="KW-0732">Signal</keyword>
<organism evidence="2 3">
    <name type="scientific">Sphingobium herbicidovorans (strain ATCC 700291 / DSM 11019 / CCUG 56400 / KCTC 2939 / LMG 18315 / NBRC 16415 / MH)</name>
    <name type="common">Sphingomonas herbicidovorans</name>
    <dbReference type="NCBI Taxonomy" id="1219045"/>
    <lineage>
        <taxon>Bacteria</taxon>
        <taxon>Pseudomonadati</taxon>
        <taxon>Pseudomonadota</taxon>
        <taxon>Alphaproteobacteria</taxon>
        <taxon>Sphingomonadales</taxon>
        <taxon>Sphingomonadaceae</taxon>
        <taxon>Sphingobium</taxon>
    </lineage>
</organism>
<dbReference type="Gene3D" id="3.10.450.160">
    <property type="entry name" value="inner membrane protein cigr"/>
    <property type="match status" value="1"/>
</dbReference>
<reference evidence="2" key="1">
    <citation type="submission" date="2014-08" db="EMBL/GenBank/DDBJ databases">
        <title>Draft genome sequences of Sphingobium herbicidovorans.</title>
        <authorList>
            <person name="Gan H.M."/>
            <person name="Gan H.Y."/>
            <person name="Savka M.A."/>
        </authorList>
    </citation>
    <scope>NUCLEOTIDE SEQUENCE [LARGE SCALE GENOMIC DNA]</scope>
    <source>
        <strain evidence="2">NBRC 16415</strain>
    </source>
</reference>
<evidence type="ECO:0000256" key="1">
    <source>
        <dbReference type="SAM" id="SignalP"/>
    </source>
</evidence>
<sequence>MRTWSIMLASASVTLGLSVPAAAGEAIPGGIAASVMGKSFTGPRLRHGGMPAGSIMHRWGPRFQGRWHAGWHAPGGWAAYRRPVIGYVLPAYWSNPYYRLGNYHGYGLPAPMNGYSWSRYYDDAVMVDRRGRVRDHRSGIDWDGQERNGVQPGMPYDDDVTAHDGSPPPPHEYEGRWTGTWTDDKGRRVSGEYEGRFEGEARSSYGVDYDAQAYAPPPATVRHTGTVQPVVTTTHAPGYFAGGYYFPGATTTTVVVTPTVTKTTYVSEVSGHRSHAARRKCNCK</sequence>
<dbReference type="Pfam" id="PF11776">
    <property type="entry name" value="RcnB"/>
    <property type="match status" value="1"/>
</dbReference>
<proteinExistence type="predicted"/>
<dbReference type="RefSeq" id="WP_037466242.1">
    <property type="nucleotide sequence ID" value="NZ_BCZD01000017.1"/>
</dbReference>
<name>A0A086P8X4_SPHHM</name>
<evidence type="ECO:0000313" key="3">
    <source>
        <dbReference type="Proteomes" id="UP000024284"/>
    </source>
</evidence>
<keyword evidence="3" id="KW-1185">Reference proteome</keyword>
<accession>A0A086P8X4</accession>
<dbReference type="InterPro" id="IPR024572">
    <property type="entry name" value="RcnB"/>
</dbReference>
<evidence type="ECO:0000313" key="2">
    <source>
        <dbReference type="EMBL" id="KFG89842.1"/>
    </source>
</evidence>
<dbReference type="EMBL" id="JFZA02000022">
    <property type="protein sequence ID" value="KFG89842.1"/>
    <property type="molecule type" value="Genomic_DNA"/>
</dbReference>
<dbReference type="Proteomes" id="UP000024284">
    <property type="component" value="Unassembled WGS sequence"/>
</dbReference>
<feature type="chain" id="PRO_5001813062" evidence="1">
    <location>
        <begin position="24"/>
        <end position="284"/>
    </location>
</feature>
<dbReference type="eggNOG" id="COG3134">
    <property type="taxonomic scope" value="Bacteria"/>
</dbReference>
<dbReference type="STRING" id="76947.GCA_002080435_00553"/>
<dbReference type="AlphaFoldDB" id="A0A086P8X4"/>
<gene>
    <name evidence="2" type="ORF">BV98_002346</name>
</gene>
<protein>
    <submittedName>
        <fullName evidence="2">Integral membrane protein</fullName>
    </submittedName>
</protein>